<accession>A0ABV0SPG4</accession>
<protein>
    <submittedName>
        <fullName evidence="1">Uncharacterized protein</fullName>
    </submittedName>
</protein>
<reference evidence="1 2" key="1">
    <citation type="submission" date="2021-06" db="EMBL/GenBank/DDBJ databases">
        <authorList>
            <person name="Palmer J.M."/>
        </authorList>
    </citation>
    <scope>NUCLEOTIDE SEQUENCE [LARGE SCALE GENOMIC DNA]</scope>
    <source>
        <strain evidence="2">if_2019</strain>
        <tissue evidence="1">Muscle</tissue>
    </source>
</reference>
<comment type="caution">
    <text evidence="1">The sequence shown here is derived from an EMBL/GenBank/DDBJ whole genome shotgun (WGS) entry which is preliminary data.</text>
</comment>
<evidence type="ECO:0000313" key="2">
    <source>
        <dbReference type="Proteomes" id="UP001482620"/>
    </source>
</evidence>
<evidence type="ECO:0000313" key="1">
    <source>
        <dbReference type="EMBL" id="MEQ2222465.1"/>
    </source>
</evidence>
<dbReference type="Proteomes" id="UP001482620">
    <property type="component" value="Unassembled WGS sequence"/>
</dbReference>
<organism evidence="1 2">
    <name type="scientific">Ilyodon furcidens</name>
    <name type="common">goldbreast splitfin</name>
    <dbReference type="NCBI Taxonomy" id="33524"/>
    <lineage>
        <taxon>Eukaryota</taxon>
        <taxon>Metazoa</taxon>
        <taxon>Chordata</taxon>
        <taxon>Craniata</taxon>
        <taxon>Vertebrata</taxon>
        <taxon>Euteleostomi</taxon>
        <taxon>Actinopterygii</taxon>
        <taxon>Neopterygii</taxon>
        <taxon>Teleostei</taxon>
        <taxon>Neoteleostei</taxon>
        <taxon>Acanthomorphata</taxon>
        <taxon>Ovalentaria</taxon>
        <taxon>Atherinomorphae</taxon>
        <taxon>Cyprinodontiformes</taxon>
        <taxon>Goodeidae</taxon>
        <taxon>Ilyodon</taxon>
    </lineage>
</organism>
<name>A0ABV0SPG4_9TELE</name>
<dbReference type="EMBL" id="JAHRIQ010003422">
    <property type="protein sequence ID" value="MEQ2222465.1"/>
    <property type="molecule type" value="Genomic_DNA"/>
</dbReference>
<gene>
    <name evidence="1" type="ORF">ILYODFUR_026730</name>
</gene>
<keyword evidence="2" id="KW-1185">Reference proteome</keyword>
<sequence length="101" mass="11722">MCDFFSKLLSLCATQETTVTKVHGDLKMHFLKIYVCHKQHWMGIILKRIIELTNLCSVARVCSLLLGMIYTLNLNIFPNFPYLKDFLWDFTHSGQHQALSS</sequence>
<proteinExistence type="predicted"/>